<proteinExistence type="predicted"/>
<comment type="caution">
    <text evidence="1">The sequence shown here is derived from an EMBL/GenBank/DDBJ whole genome shotgun (WGS) entry which is preliminary data.</text>
</comment>
<protein>
    <recommendedName>
        <fullName evidence="3">PEP-CTERM sorting domain-containing protein</fullName>
    </recommendedName>
</protein>
<accession>A0A8J7LHR2</accession>
<evidence type="ECO:0000313" key="2">
    <source>
        <dbReference type="Proteomes" id="UP000662314"/>
    </source>
</evidence>
<organism evidence="1 2">
    <name type="scientific">Dendronalium phyllosphericum CENA369</name>
    <dbReference type="NCBI Taxonomy" id="1725256"/>
    <lineage>
        <taxon>Bacteria</taxon>
        <taxon>Bacillati</taxon>
        <taxon>Cyanobacteriota</taxon>
        <taxon>Cyanophyceae</taxon>
        <taxon>Nostocales</taxon>
        <taxon>Nostocaceae</taxon>
        <taxon>Dendronalium</taxon>
        <taxon>Dendronalium phyllosphericum</taxon>
    </lineage>
</organism>
<dbReference type="RefSeq" id="WP_214433113.1">
    <property type="nucleotide sequence ID" value="NZ_CAWPUQ010000301.1"/>
</dbReference>
<evidence type="ECO:0008006" key="3">
    <source>
        <dbReference type="Google" id="ProtNLM"/>
    </source>
</evidence>
<dbReference type="Proteomes" id="UP000662314">
    <property type="component" value="Unassembled WGS sequence"/>
</dbReference>
<name>A0A8J7LHR2_9NOST</name>
<keyword evidence="2" id="KW-1185">Reference proteome</keyword>
<sequence>MNRFFSILTLTIAIAFNIALIGITPAQAVTFDFGWNGNGGYSAKGSFSYDEKTAPAIFAEDGLGATNVLQSLNISFFDPQNNSIATYNNVLDGISTGQYFKFNFNTATQEIFGFIDLGGGVAGETYLSGTVNNNLSLYQVPQSGSDFVVDSSSDLSTAKTVPEPNSQRAVS</sequence>
<gene>
    <name evidence="1" type="ORF">I8752_14980</name>
</gene>
<dbReference type="EMBL" id="JAECZA010000065">
    <property type="protein sequence ID" value="MBH8574299.1"/>
    <property type="molecule type" value="Genomic_DNA"/>
</dbReference>
<reference evidence="1 2" key="1">
    <citation type="journal article" date="2021" name="Int. J. Syst. Evol. Microbiol.">
        <title>Amazonocrinis nigriterrae gen. nov., sp. nov., Atlanticothrix silvestris gen. nov., sp. nov. and Dendronalium phyllosphericum gen. nov., sp. nov., nostocacean cyanobacteria from Brazilian environments.</title>
        <authorList>
            <person name="Alvarenga D.O."/>
            <person name="Andreote A.P.D."/>
            <person name="Branco L.H.Z."/>
            <person name="Delbaje E."/>
            <person name="Cruz R.B."/>
            <person name="Varani A.M."/>
            <person name="Fiore M.F."/>
        </authorList>
    </citation>
    <scope>NUCLEOTIDE SEQUENCE [LARGE SCALE GENOMIC DNA]</scope>
    <source>
        <strain evidence="1 2">CENA369</strain>
    </source>
</reference>
<evidence type="ECO:0000313" key="1">
    <source>
        <dbReference type="EMBL" id="MBH8574299.1"/>
    </source>
</evidence>
<dbReference type="AlphaFoldDB" id="A0A8J7LHR2"/>